<dbReference type="EMBL" id="CM046388">
    <property type="protein sequence ID" value="KAI8573580.1"/>
    <property type="molecule type" value="Genomic_DNA"/>
</dbReference>
<protein>
    <submittedName>
        <fullName evidence="1">Uncharacterized protein</fullName>
    </submittedName>
</protein>
<keyword evidence="2" id="KW-1185">Reference proteome</keyword>
<name>A0ACC0Q770_RHOML</name>
<sequence length="100" mass="12039">MTLSFSWSAIFLSLCAGEFIRRLYPIVQKLNLDQVIIKLGNRMWTIPRNNIPMSYPIFREFIEELPQKWTDFILVAVLRNYDIRVVIDGIQNWEKNYEWV</sequence>
<comment type="caution">
    <text evidence="1">The sequence shown here is derived from an EMBL/GenBank/DDBJ whole genome shotgun (WGS) entry which is preliminary data.</text>
</comment>
<gene>
    <name evidence="1" type="ORF">RHMOL_Rhmol01G0288500</name>
</gene>
<evidence type="ECO:0000313" key="1">
    <source>
        <dbReference type="EMBL" id="KAI8573580.1"/>
    </source>
</evidence>
<reference evidence="1" key="1">
    <citation type="submission" date="2022-02" db="EMBL/GenBank/DDBJ databases">
        <title>Plant Genome Project.</title>
        <authorList>
            <person name="Zhang R.-G."/>
        </authorList>
    </citation>
    <scope>NUCLEOTIDE SEQUENCE</scope>
    <source>
        <strain evidence="1">AT1</strain>
    </source>
</reference>
<accession>A0ACC0Q770</accession>
<proteinExistence type="predicted"/>
<dbReference type="Proteomes" id="UP001062846">
    <property type="component" value="Chromosome 1"/>
</dbReference>
<organism evidence="1 2">
    <name type="scientific">Rhododendron molle</name>
    <name type="common">Chinese azalea</name>
    <name type="synonym">Azalea mollis</name>
    <dbReference type="NCBI Taxonomy" id="49168"/>
    <lineage>
        <taxon>Eukaryota</taxon>
        <taxon>Viridiplantae</taxon>
        <taxon>Streptophyta</taxon>
        <taxon>Embryophyta</taxon>
        <taxon>Tracheophyta</taxon>
        <taxon>Spermatophyta</taxon>
        <taxon>Magnoliopsida</taxon>
        <taxon>eudicotyledons</taxon>
        <taxon>Gunneridae</taxon>
        <taxon>Pentapetalae</taxon>
        <taxon>asterids</taxon>
        <taxon>Ericales</taxon>
        <taxon>Ericaceae</taxon>
        <taxon>Ericoideae</taxon>
        <taxon>Rhodoreae</taxon>
        <taxon>Rhododendron</taxon>
    </lineage>
</organism>
<evidence type="ECO:0000313" key="2">
    <source>
        <dbReference type="Proteomes" id="UP001062846"/>
    </source>
</evidence>